<reference evidence="1 2" key="1">
    <citation type="journal article" date="2012" name="J. Bacteriol.">
        <title>Genome Sequence of the Protease-Producing Bacterium Rheinheimera nanhaiensis E407-8T, Isolated from Deep-Sea Sediment of the South China Sea.</title>
        <authorList>
            <person name="Zhang X.-Y."/>
            <person name="Zhang Y.-J."/>
            <person name="Qin Q.-L."/>
            <person name="Xie B.-B."/>
            <person name="Chen X.-L."/>
            <person name="Zhou B.-C."/>
            <person name="Zhang Y.-Z."/>
        </authorList>
    </citation>
    <scope>NUCLEOTIDE SEQUENCE [LARGE SCALE GENOMIC DNA]</scope>
    <source>
        <strain evidence="1 2">E407-8</strain>
    </source>
</reference>
<comment type="caution">
    <text evidence="1">The sequence shown here is derived from an EMBL/GenBank/DDBJ whole genome shotgun (WGS) entry which is preliminary data.</text>
</comment>
<organism evidence="1 2">
    <name type="scientific">Rheinheimera nanhaiensis E407-8</name>
    <dbReference type="NCBI Taxonomy" id="562729"/>
    <lineage>
        <taxon>Bacteria</taxon>
        <taxon>Pseudomonadati</taxon>
        <taxon>Pseudomonadota</taxon>
        <taxon>Gammaproteobacteria</taxon>
        <taxon>Chromatiales</taxon>
        <taxon>Chromatiaceae</taxon>
        <taxon>Rheinheimera</taxon>
    </lineage>
</organism>
<sequence length="47" mass="5598">MLIISLNKVDVMAGCFYTAASFYQEKARWQGLKSVKRYVTTRNFWQF</sequence>
<dbReference type="STRING" id="562729.RNAN_3486"/>
<protein>
    <submittedName>
        <fullName evidence="1">Uncharacterized protein</fullName>
    </submittedName>
</protein>
<evidence type="ECO:0000313" key="1">
    <source>
        <dbReference type="EMBL" id="GAB60462.1"/>
    </source>
</evidence>
<gene>
    <name evidence="1" type="ORF">RNAN_3486</name>
</gene>
<accession>I1E2D4</accession>
<proteinExistence type="predicted"/>
<evidence type="ECO:0000313" key="2">
    <source>
        <dbReference type="Proteomes" id="UP000004374"/>
    </source>
</evidence>
<name>I1E2D4_9GAMM</name>
<dbReference type="AlphaFoldDB" id="I1E2D4"/>
<dbReference type="EMBL" id="BAFK01000028">
    <property type="protein sequence ID" value="GAB60462.1"/>
    <property type="molecule type" value="Genomic_DNA"/>
</dbReference>
<dbReference type="Proteomes" id="UP000004374">
    <property type="component" value="Unassembled WGS sequence"/>
</dbReference>
<keyword evidence="2" id="KW-1185">Reference proteome</keyword>